<proteinExistence type="predicted"/>
<dbReference type="InterPro" id="IPR003340">
    <property type="entry name" value="B3_DNA-bd"/>
</dbReference>
<evidence type="ECO:0000313" key="9">
    <source>
        <dbReference type="Proteomes" id="UP000298416"/>
    </source>
</evidence>
<keyword evidence="2" id="KW-0805">Transcription regulation</keyword>
<keyword evidence="4" id="KW-0804">Transcription</keyword>
<evidence type="ECO:0000256" key="6">
    <source>
        <dbReference type="SAM" id="MobiDB-lite"/>
    </source>
</evidence>
<dbReference type="SUPFAM" id="SSF101936">
    <property type="entry name" value="DNA-binding pseudobarrel domain"/>
    <property type="match status" value="2"/>
</dbReference>
<dbReference type="PROSITE" id="PS50863">
    <property type="entry name" value="B3"/>
    <property type="match status" value="2"/>
</dbReference>
<evidence type="ECO:0000256" key="4">
    <source>
        <dbReference type="ARBA" id="ARBA00023163"/>
    </source>
</evidence>
<protein>
    <recommendedName>
        <fullName evidence="7">TF-B3 domain-containing protein</fullName>
    </recommendedName>
</protein>
<evidence type="ECO:0000256" key="3">
    <source>
        <dbReference type="ARBA" id="ARBA00023125"/>
    </source>
</evidence>
<comment type="subcellular location">
    <subcellularLocation>
        <location evidence="1">Nucleus</location>
    </subcellularLocation>
</comment>
<evidence type="ECO:0000256" key="2">
    <source>
        <dbReference type="ARBA" id="ARBA00023015"/>
    </source>
</evidence>
<dbReference type="GO" id="GO:0003677">
    <property type="term" value="F:DNA binding"/>
    <property type="evidence" value="ECO:0007669"/>
    <property type="project" value="UniProtKB-KW"/>
</dbReference>
<comment type="caution">
    <text evidence="8">The sequence shown here is derived from an EMBL/GenBank/DDBJ whole genome shotgun (WGS) entry which is preliminary data.</text>
</comment>
<reference evidence="8" key="2">
    <citation type="submission" date="2020-08" db="EMBL/GenBank/DDBJ databases">
        <title>Plant Genome Project.</title>
        <authorList>
            <person name="Zhang R.-G."/>
        </authorList>
    </citation>
    <scope>NUCLEOTIDE SEQUENCE</scope>
    <source>
        <strain evidence="8">Huo1</strain>
        <tissue evidence="8">Leaf</tissue>
    </source>
</reference>
<name>A0A8X8XEC3_SALSN</name>
<feature type="domain" description="TF-B3" evidence="7">
    <location>
        <begin position="22"/>
        <end position="115"/>
    </location>
</feature>
<dbReference type="Proteomes" id="UP000298416">
    <property type="component" value="Unassembled WGS sequence"/>
</dbReference>
<evidence type="ECO:0000256" key="5">
    <source>
        <dbReference type="ARBA" id="ARBA00023242"/>
    </source>
</evidence>
<dbReference type="Gene3D" id="2.40.330.10">
    <property type="entry name" value="DNA-binding pseudobarrel domain"/>
    <property type="match status" value="2"/>
</dbReference>
<evidence type="ECO:0000256" key="1">
    <source>
        <dbReference type="ARBA" id="ARBA00004123"/>
    </source>
</evidence>
<dbReference type="InterPro" id="IPR015300">
    <property type="entry name" value="DNA-bd_pseudobarrel_sf"/>
</dbReference>
<keyword evidence="3" id="KW-0238">DNA-binding</keyword>
<dbReference type="SMART" id="SM01019">
    <property type="entry name" value="B3"/>
    <property type="match status" value="2"/>
</dbReference>
<dbReference type="EMBL" id="PNBA02000010">
    <property type="protein sequence ID" value="KAG6411289.1"/>
    <property type="molecule type" value="Genomic_DNA"/>
</dbReference>
<sequence>MATSSTSALANSVRCADYYRLPSFLKRFSRFRNCESIRIPAQWVREYGTELPLHCTLSMANGNRWVVTMIKFANGCYFMSGWEIFVKDNYISHGDGLTFTHIGAGEFHVMRYDAKNGCPHRDDYDVWDPSWEGPAKVEPDLDTSDDYESFENDSSDDSGAEDNPAPEDLEVGVIPQFSVMLKKPKHELSLSFPSGFCKKHLCMISSECVGAYFTVEDRTWQMVLRNKHGKIRTKRGWKRFMIGNRVRAGMRCTFQLIDVDEVQFYVTFQV</sequence>
<dbReference type="GO" id="GO:0005634">
    <property type="term" value="C:nucleus"/>
    <property type="evidence" value="ECO:0007669"/>
    <property type="project" value="UniProtKB-SubCell"/>
</dbReference>
<evidence type="ECO:0000259" key="7">
    <source>
        <dbReference type="PROSITE" id="PS50863"/>
    </source>
</evidence>
<dbReference type="PANTHER" id="PTHR31920:SF132">
    <property type="entry name" value="TF-B3 DOMAIN-CONTAINING PROTEIN"/>
    <property type="match status" value="1"/>
</dbReference>
<dbReference type="AlphaFoldDB" id="A0A8X8XEC3"/>
<dbReference type="Pfam" id="PF02362">
    <property type="entry name" value="B3"/>
    <property type="match status" value="2"/>
</dbReference>
<feature type="compositionally biased region" description="Acidic residues" evidence="6">
    <location>
        <begin position="140"/>
        <end position="167"/>
    </location>
</feature>
<gene>
    <name evidence="8" type="ORF">SASPL_129369</name>
</gene>
<dbReference type="CDD" id="cd10017">
    <property type="entry name" value="B3_DNA"/>
    <property type="match status" value="2"/>
</dbReference>
<feature type="region of interest" description="Disordered" evidence="6">
    <location>
        <begin position="138"/>
        <end position="167"/>
    </location>
</feature>
<reference evidence="8" key="1">
    <citation type="submission" date="2018-01" db="EMBL/GenBank/DDBJ databases">
        <authorList>
            <person name="Mao J.F."/>
        </authorList>
    </citation>
    <scope>NUCLEOTIDE SEQUENCE</scope>
    <source>
        <strain evidence="8">Huo1</strain>
        <tissue evidence="8">Leaf</tissue>
    </source>
</reference>
<dbReference type="InterPro" id="IPR050655">
    <property type="entry name" value="Plant_B3_domain"/>
</dbReference>
<keyword evidence="9" id="KW-1185">Reference proteome</keyword>
<accession>A0A8X8XEC3</accession>
<dbReference type="PANTHER" id="PTHR31920">
    <property type="entry name" value="B3 DOMAIN-CONTAINING"/>
    <property type="match status" value="1"/>
</dbReference>
<feature type="domain" description="TF-B3" evidence="7">
    <location>
        <begin position="218"/>
        <end position="270"/>
    </location>
</feature>
<keyword evidence="5" id="KW-0539">Nucleus</keyword>
<organism evidence="8">
    <name type="scientific">Salvia splendens</name>
    <name type="common">Scarlet sage</name>
    <dbReference type="NCBI Taxonomy" id="180675"/>
    <lineage>
        <taxon>Eukaryota</taxon>
        <taxon>Viridiplantae</taxon>
        <taxon>Streptophyta</taxon>
        <taxon>Embryophyta</taxon>
        <taxon>Tracheophyta</taxon>
        <taxon>Spermatophyta</taxon>
        <taxon>Magnoliopsida</taxon>
        <taxon>eudicotyledons</taxon>
        <taxon>Gunneridae</taxon>
        <taxon>Pentapetalae</taxon>
        <taxon>asterids</taxon>
        <taxon>lamiids</taxon>
        <taxon>Lamiales</taxon>
        <taxon>Lamiaceae</taxon>
        <taxon>Nepetoideae</taxon>
        <taxon>Mentheae</taxon>
        <taxon>Salviinae</taxon>
        <taxon>Salvia</taxon>
        <taxon>Salvia subgen. Calosphace</taxon>
        <taxon>core Calosphace</taxon>
    </lineage>
</organism>
<evidence type="ECO:0000313" key="8">
    <source>
        <dbReference type="EMBL" id="KAG6411289.1"/>
    </source>
</evidence>